<evidence type="ECO:0000313" key="2">
    <source>
        <dbReference type="EMBL" id="KAF3764683.1"/>
    </source>
</evidence>
<name>A0A9P4Y0Z5_CRYP1</name>
<feature type="compositionally biased region" description="Low complexity" evidence="1">
    <location>
        <begin position="206"/>
        <end position="227"/>
    </location>
</feature>
<evidence type="ECO:0000256" key="1">
    <source>
        <dbReference type="SAM" id="MobiDB-lite"/>
    </source>
</evidence>
<dbReference type="RefSeq" id="XP_040775644.1">
    <property type="nucleotide sequence ID" value="XM_040923493.1"/>
</dbReference>
<reference evidence="2" key="1">
    <citation type="journal article" date="2020" name="Phytopathology">
        <title>Genome sequence of the chestnut blight fungus Cryphonectria parasitica EP155: A fundamental resource for an archetypical invasive plant pathogen.</title>
        <authorList>
            <person name="Crouch J.A."/>
            <person name="Dawe A."/>
            <person name="Aerts A."/>
            <person name="Barry K."/>
            <person name="Churchill A.C.L."/>
            <person name="Grimwood J."/>
            <person name="Hillman B."/>
            <person name="Milgroom M.G."/>
            <person name="Pangilinan J."/>
            <person name="Smith M."/>
            <person name="Salamov A."/>
            <person name="Schmutz J."/>
            <person name="Yadav J."/>
            <person name="Grigoriev I.V."/>
            <person name="Nuss D."/>
        </authorList>
    </citation>
    <scope>NUCLEOTIDE SEQUENCE</scope>
    <source>
        <strain evidence="2">EP155</strain>
    </source>
</reference>
<dbReference type="GO" id="GO:0005737">
    <property type="term" value="C:cytoplasm"/>
    <property type="evidence" value="ECO:0007669"/>
    <property type="project" value="TreeGrafter"/>
</dbReference>
<dbReference type="OrthoDB" id="5389892at2759"/>
<dbReference type="InterPro" id="IPR013226">
    <property type="entry name" value="Pal1"/>
</dbReference>
<accession>A0A9P4Y0Z5</accession>
<dbReference type="EMBL" id="MU032348">
    <property type="protein sequence ID" value="KAF3764683.1"/>
    <property type="molecule type" value="Genomic_DNA"/>
</dbReference>
<feature type="compositionally biased region" description="Pro residues" evidence="1">
    <location>
        <begin position="1"/>
        <end position="10"/>
    </location>
</feature>
<evidence type="ECO:0000313" key="3">
    <source>
        <dbReference type="Proteomes" id="UP000803844"/>
    </source>
</evidence>
<feature type="compositionally biased region" description="Basic and acidic residues" evidence="1">
    <location>
        <begin position="160"/>
        <end position="186"/>
    </location>
</feature>
<organism evidence="2 3">
    <name type="scientific">Cryphonectria parasitica (strain ATCC 38755 / EP155)</name>
    <dbReference type="NCBI Taxonomy" id="660469"/>
    <lineage>
        <taxon>Eukaryota</taxon>
        <taxon>Fungi</taxon>
        <taxon>Dikarya</taxon>
        <taxon>Ascomycota</taxon>
        <taxon>Pezizomycotina</taxon>
        <taxon>Sordariomycetes</taxon>
        <taxon>Sordariomycetidae</taxon>
        <taxon>Diaporthales</taxon>
        <taxon>Cryphonectriaceae</taxon>
        <taxon>Cryphonectria-Endothia species complex</taxon>
        <taxon>Cryphonectria</taxon>
    </lineage>
</organism>
<feature type="region of interest" description="Disordered" evidence="1">
    <location>
        <begin position="132"/>
        <end position="243"/>
    </location>
</feature>
<dbReference type="Proteomes" id="UP000803844">
    <property type="component" value="Unassembled WGS sequence"/>
</dbReference>
<keyword evidence="3" id="KW-1185">Reference proteome</keyword>
<proteinExistence type="predicted"/>
<dbReference type="Pfam" id="PF08316">
    <property type="entry name" value="Pal1"/>
    <property type="match status" value="1"/>
</dbReference>
<feature type="compositionally biased region" description="Basic residues" evidence="1">
    <location>
        <begin position="15"/>
        <end position="28"/>
    </location>
</feature>
<dbReference type="GeneID" id="63840622"/>
<comment type="caution">
    <text evidence="2">The sequence shown here is derived from an EMBL/GenBank/DDBJ whole genome shotgun (WGS) entry which is preliminary data.</text>
</comment>
<gene>
    <name evidence="2" type="ORF">M406DRAFT_356623</name>
</gene>
<dbReference type="AlphaFoldDB" id="A0A9P4Y0Z5"/>
<dbReference type="PANTHER" id="PTHR28307">
    <property type="entry name" value="PROTEIN PAL1"/>
    <property type="match status" value="1"/>
</dbReference>
<dbReference type="PANTHER" id="PTHR28307:SF1">
    <property type="entry name" value="PAL1 CELL MORPHOLOGY PROTEIN"/>
    <property type="match status" value="1"/>
</dbReference>
<protein>
    <recommendedName>
        <fullName evidence="4">Pal1 cell morphology protein</fullName>
    </recommendedName>
</protein>
<feature type="region of interest" description="Disordered" evidence="1">
    <location>
        <begin position="1"/>
        <end position="78"/>
    </location>
</feature>
<sequence length="243" mass="27086">MSVLSAPPPYENSVRRSKSVGHPRRPKQKIFIPDTIDRLDDTSFGGHYHHGGPYDATRPSFNRNRKLSPLAATKEGNKAAWEATPRELQLDAILKGRPLDGVGIVPPGERALNGQKMDYEEGEDLMREMNPGGGAYKRWPDLQYNPNDLKGKGEPGFTIDNERKRLEAADVGRSRSTRDRERRGDYEMVPQRPMRDGKNPALVRQRSSSASAVIASSSSTSRPRSGSNLAEGLKRRLGSLRRK</sequence>
<evidence type="ECO:0008006" key="4">
    <source>
        <dbReference type="Google" id="ProtNLM"/>
    </source>
</evidence>